<dbReference type="Gramene" id="EFJ33512">
    <property type="protein sequence ID" value="EFJ33512"/>
    <property type="gene ID" value="SELMODRAFT_407337"/>
</dbReference>
<dbReference type="KEGG" id="smo:SELMODRAFT_407337"/>
<dbReference type="AlphaFoldDB" id="D8R4Q2"/>
<keyword evidence="2" id="KW-1185">Reference proteome</keyword>
<dbReference type="HOGENOM" id="CLU_1100057_0_0_1"/>
<organism evidence="2">
    <name type="scientific">Selaginella moellendorffii</name>
    <name type="common">Spikemoss</name>
    <dbReference type="NCBI Taxonomy" id="88036"/>
    <lineage>
        <taxon>Eukaryota</taxon>
        <taxon>Viridiplantae</taxon>
        <taxon>Streptophyta</taxon>
        <taxon>Embryophyta</taxon>
        <taxon>Tracheophyta</taxon>
        <taxon>Lycopodiopsida</taxon>
        <taxon>Selaginellales</taxon>
        <taxon>Selaginellaceae</taxon>
        <taxon>Selaginella</taxon>
    </lineage>
</organism>
<evidence type="ECO:0000313" key="1">
    <source>
        <dbReference type="EMBL" id="EFJ33512.1"/>
    </source>
</evidence>
<evidence type="ECO:0000313" key="2">
    <source>
        <dbReference type="Proteomes" id="UP000001514"/>
    </source>
</evidence>
<proteinExistence type="predicted"/>
<dbReference type="Proteomes" id="UP000001514">
    <property type="component" value="Unassembled WGS sequence"/>
</dbReference>
<dbReference type="InParanoid" id="D8R4Q2"/>
<reference evidence="1 2" key="1">
    <citation type="journal article" date="2011" name="Science">
        <title>The Selaginella genome identifies genetic changes associated with the evolution of vascular plants.</title>
        <authorList>
            <person name="Banks J.A."/>
            <person name="Nishiyama T."/>
            <person name="Hasebe M."/>
            <person name="Bowman J.L."/>
            <person name="Gribskov M."/>
            <person name="dePamphilis C."/>
            <person name="Albert V.A."/>
            <person name="Aono N."/>
            <person name="Aoyama T."/>
            <person name="Ambrose B.A."/>
            <person name="Ashton N.W."/>
            <person name="Axtell M.J."/>
            <person name="Barker E."/>
            <person name="Barker M.S."/>
            <person name="Bennetzen J.L."/>
            <person name="Bonawitz N.D."/>
            <person name="Chapple C."/>
            <person name="Cheng C."/>
            <person name="Correa L.G."/>
            <person name="Dacre M."/>
            <person name="DeBarry J."/>
            <person name="Dreyer I."/>
            <person name="Elias M."/>
            <person name="Engstrom E.M."/>
            <person name="Estelle M."/>
            <person name="Feng L."/>
            <person name="Finet C."/>
            <person name="Floyd S.K."/>
            <person name="Frommer W.B."/>
            <person name="Fujita T."/>
            <person name="Gramzow L."/>
            <person name="Gutensohn M."/>
            <person name="Harholt J."/>
            <person name="Hattori M."/>
            <person name="Heyl A."/>
            <person name="Hirai T."/>
            <person name="Hiwatashi Y."/>
            <person name="Ishikawa M."/>
            <person name="Iwata M."/>
            <person name="Karol K.G."/>
            <person name="Koehler B."/>
            <person name="Kolukisaoglu U."/>
            <person name="Kubo M."/>
            <person name="Kurata T."/>
            <person name="Lalonde S."/>
            <person name="Li K."/>
            <person name="Li Y."/>
            <person name="Litt A."/>
            <person name="Lyons E."/>
            <person name="Manning G."/>
            <person name="Maruyama T."/>
            <person name="Michael T.P."/>
            <person name="Mikami K."/>
            <person name="Miyazaki S."/>
            <person name="Morinaga S."/>
            <person name="Murata T."/>
            <person name="Mueller-Roeber B."/>
            <person name="Nelson D.R."/>
            <person name="Obara M."/>
            <person name="Oguri Y."/>
            <person name="Olmstead R.G."/>
            <person name="Onodera N."/>
            <person name="Petersen B.L."/>
            <person name="Pils B."/>
            <person name="Prigge M."/>
            <person name="Rensing S.A."/>
            <person name="Riano-Pachon D.M."/>
            <person name="Roberts A.W."/>
            <person name="Sato Y."/>
            <person name="Scheller H.V."/>
            <person name="Schulz B."/>
            <person name="Schulz C."/>
            <person name="Shakirov E.V."/>
            <person name="Shibagaki N."/>
            <person name="Shinohara N."/>
            <person name="Shippen D.E."/>
            <person name="Soerensen I."/>
            <person name="Sotooka R."/>
            <person name="Sugimoto N."/>
            <person name="Sugita M."/>
            <person name="Sumikawa N."/>
            <person name="Tanurdzic M."/>
            <person name="Theissen G."/>
            <person name="Ulvskov P."/>
            <person name="Wakazuki S."/>
            <person name="Weng J.K."/>
            <person name="Willats W.W."/>
            <person name="Wipf D."/>
            <person name="Wolf P.G."/>
            <person name="Yang L."/>
            <person name="Zimmer A.D."/>
            <person name="Zhu Q."/>
            <person name="Mitros T."/>
            <person name="Hellsten U."/>
            <person name="Loque D."/>
            <person name="Otillar R."/>
            <person name="Salamov A."/>
            <person name="Schmutz J."/>
            <person name="Shapiro H."/>
            <person name="Lindquist E."/>
            <person name="Lucas S."/>
            <person name="Rokhsar D."/>
            <person name="Grigoriev I.V."/>
        </authorList>
    </citation>
    <scope>NUCLEOTIDE SEQUENCE [LARGE SCALE GENOMIC DNA]</scope>
</reference>
<gene>
    <name evidence="1" type="ORF">SELMODRAFT_407337</name>
</gene>
<sequence>MADAERDHEPLQSKSRLEGCIPDAEEIIDYCNDIVSAGVFAGHASGKWHLFVSNVFTRKNTTLLLMSLLSHVISDSDRVIVASVTFSLALLHNGALMGSKSDEKLFGGEDTLDVCDYSTLAVESEKTVDGRKLRVCSATRNDRNAKCNSFVRMQEVASTTLHRSNVVLCCGKYFLTISCTVTTAASKYGLRSLGEHQISPSQNGKHQGVIKVLGVHGGQHLEILPEANLMSIISPNRRSVETSLVDAETAAYT</sequence>
<dbReference type="EMBL" id="GL377571">
    <property type="protein sequence ID" value="EFJ33512.1"/>
    <property type="molecule type" value="Genomic_DNA"/>
</dbReference>
<name>D8R4Q2_SELML</name>
<accession>D8R4Q2</accession>
<protein>
    <submittedName>
        <fullName evidence="1">Uncharacterized protein</fullName>
    </submittedName>
</protein>